<evidence type="ECO:0000256" key="1">
    <source>
        <dbReference type="ARBA" id="ARBA00022553"/>
    </source>
</evidence>
<organism evidence="9 10">
    <name type="scientific">Alcanivorax xiamenensis</name>
    <dbReference type="NCBI Taxonomy" id="1177156"/>
    <lineage>
        <taxon>Bacteria</taxon>
        <taxon>Pseudomonadati</taxon>
        <taxon>Pseudomonadota</taxon>
        <taxon>Gammaproteobacteria</taxon>
        <taxon>Oceanospirillales</taxon>
        <taxon>Alcanivoracaceae</taxon>
        <taxon>Alcanivorax</taxon>
    </lineage>
</organism>
<dbReference type="CDD" id="cd19920">
    <property type="entry name" value="REC_PA4781-like"/>
    <property type="match status" value="1"/>
</dbReference>
<evidence type="ECO:0000259" key="7">
    <source>
        <dbReference type="PROSITE" id="PS50043"/>
    </source>
</evidence>
<dbReference type="InterPro" id="IPR000792">
    <property type="entry name" value="Tscrpt_reg_LuxR_C"/>
</dbReference>
<dbReference type="InterPro" id="IPR001789">
    <property type="entry name" value="Sig_transdc_resp-reg_receiver"/>
</dbReference>
<name>A0ABQ6YCF1_9GAMM</name>
<protein>
    <submittedName>
        <fullName evidence="9">LuxR family transcriptional regulator</fullName>
    </submittedName>
</protein>
<dbReference type="PRINTS" id="PR00038">
    <property type="entry name" value="HTHLUXR"/>
</dbReference>
<dbReference type="PROSITE" id="PS50043">
    <property type="entry name" value="HTH_LUXR_2"/>
    <property type="match status" value="1"/>
</dbReference>
<proteinExistence type="predicted"/>
<evidence type="ECO:0000256" key="6">
    <source>
        <dbReference type="PROSITE-ProRule" id="PRU00169"/>
    </source>
</evidence>
<dbReference type="CDD" id="cd06170">
    <property type="entry name" value="LuxR_C_like"/>
    <property type="match status" value="1"/>
</dbReference>
<keyword evidence="2" id="KW-0902">Two-component regulatory system</keyword>
<dbReference type="InterPro" id="IPR016032">
    <property type="entry name" value="Sig_transdc_resp-reg_C-effctor"/>
</dbReference>
<dbReference type="Pfam" id="PF00072">
    <property type="entry name" value="Response_reg"/>
    <property type="match status" value="1"/>
</dbReference>
<dbReference type="SUPFAM" id="SSF52172">
    <property type="entry name" value="CheY-like"/>
    <property type="match status" value="1"/>
</dbReference>
<dbReference type="SMART" id="SM00448">
    <property type="entry name" value="REC"/>
    <property type="match status" value="1"/>
</dbReference>
<evidence type="ECO:0000259" key="8">
    <source>
        <dbReference type="PROSITE" id="PS50110"/>
    </source>
</evidence>
<feature type="domain" description="HTH luxR-type" evidence="7">
    <location>
        <begin position="234"/>
        <end position="299"/>
    </location>
</feature>
<dbReference type="InterPro" id="IPR036388">
    <property type="entry name" value="WH-like_DNA-bd_sf"/>
</dbReference>
<evidence type="ECO:0000313" key="10">
    <source>
        <dbReference type="Proteomes" id="UP000771797"/>
    </source>
</evidence>
<feature type="domain" description="Response regulatory" evidence="8">
    <location>
        <begin position="9"/>
        <end position="125"/>
    </location>
</feature>
<dbReference type="InterPro" id="IPR011006">
    <property type="entry name" value="CheY-like_superfamily"/>
</dbReference>
<dbReference type="Proteomes" id="UP000771797">
    <property type="component" value="Unassembled WGS sequence"/>
</dbReference>
<sequence>MRQPDRKDLILVVDDSPDSLGMIHQALEQADLTALLALDGQQALNIAEKMVPDLILLDAMMPHMDGFETCRRLKSQPALALIPVIFMTGLSDAEDVVRGLEAGGVDYVTKPVRPSELIARIRVHLTNARQTQSARSALDRFAQAAFSTDRDGRWQWATPQAEQLLDDGAGGRDTWLALLARHIVDWLGRAPQPSDLHTVSDGGATFRLRFLGEVTAGEFLFRIHQHDEEEGAERLRAQLRLTPREAQVLLWIAQGKTNREIGQILTLSPRTVNKHLEQVFRKLGVENRTSAAAMALGCLGV</sequence>
<evidence type="ECO:0000256" key="3">
    <source>
        <dbReference type="ARBA" id="ARBA00023015"/>
    </source>
</evidence>
<accession>A0ABQ6YCF1</accession>
<evidence type="ECO:0000313" key="9">
    <source>
        <dbReference type="EMBL" id="KAF0807394.1"/>
    </source>
</evidence>
<dbReference type="PANTHER" id="PTHR48111:SF1">
    <property type="entry name" value="TWO-COMPONENT RESPONSE REGULATOR ORR33"/>
    <property type="match status" value="1"/>
</dbReference>
<gene>
    <name evidence="9" type="ORF">A6D6_00946</name>
</gene>
<dbReference type="Gene3D" id="3.40.50.2300">
    <property type="match status" value="1"/>
</dbReference>
<keyword evidence="1 6" id="KW-0597">Phosphoprotein</keyword>
<dbReference type="SMART" id="SM00421">
    <property type="entry name" value="HTH_LUXR"/>
    <property type="match status" value="1"/>
</dbReference>
<keyword evidence="3" id="KW-0805">Transcription regulation</keyword>
<dbReference type="PROSITE" id="PS50110">
    <property type="entry name" value="RESPONSE_REGULATORY"/>
    <property type="match status" value="1"/>
</dbReference>
<dbReference type="InterPro" id="IPR039420">
    <property type="entry name" value="WalR-like"/>
</dbReference>
<dbReference type="Gene3D" id="1.10.10.10">
    <property type="entry name" value="Winged helix-like DNA-binding domain superfamily/Winged helix DNA-binding domain"/>
    <property type="match status" value="1"/>
</dbReference>
<evidence type="ECO:0000256" key="5">
    <source>
        <dbReference type="ARBA" id="ARBA00023163"/>
    </source>
</evidence>
<keyword evidence="4" id="KW-0238">DNA-binding</keyword>
<reference evidence="9 10" key="1">
    <citation type="submission" date="2012-09" db="EMBL/GenBank/DDBJ databases">
        <title>Genome Sequence of alkane-degrading Bacterium Alcanivorax sp. 6-D-6.</title>
        <authorList>
            <person name="Lai Q."/>
            <person name="Shao Z."/>
        </authorList>
    </citation>
    <scope>NUCLEOTIDE SEQUENCE [LARGE SCALE GENOMIC DNA]</scope>
    <source>
        <strain evidence="9 10">6-D-6</strain>
    </source>
</reference>
<feature type="modified residue" description="4-aspartylphosphate" evidence="6">
    <location>
        <position position="58"/>
    </location>
</feature>
<dbReference type="Pfam" id="PF00196">
    <property type="entry name" value="GerE"/>
    <property type="match status" value="1"/>
</dbReference>
<keyword evidence="5" id="KW-0804">Transcription</keyword>
<dbReference type="RefSeq" id="WP_159660086.1">
    <property type="nucleotide sequence ID" value="NZ_AQPF01000004.1"/>
</dbReference>
<dbReference type="SUPFAM" id="SSF46894">
    <property type="entry name" value="C-terminal effector domain of the bipartite response regulators"/>
    <property type="match status" value="1"/>
</dbReference>
<evidence type="ECO:0000256" key="4">
    <source>
        <dbReference type="ARBA" id="ARBA00023125"/>
    </source>
</evidence>
<dbReference type="PANTHER" id="PTHR48111">
    <property type="entry name" value="REGULATOR OF RPOS"/>
    <property type="match status" value="1"/>
</dbReference>
<keyword evidence="10" id="KW-1185">Reference proteome</keyword>
<comment type="caution">
    <text evidence="9">The sequence shown here is derived from an EMBL/GenBank/DDBJ whole genome shotgun (WGS) entry which is preliminary data.</text>
</comment>
<evidence type="ECO:0000256" key="2">
    <source>
        <dbReference type="ARBA" id="ARBA00023012"/>
    </source>
</evidence>
<dbReference type="EMBL" id="AQPF01000004">
    <property type="protein sequence ID" value="KAF0807394.1"/>
    <property type="molecule type" value="Genomic_DNA"/>
</dbReference>